<comment type="caution">
    <text evidence="2">The sequence shown here is derived from an EMBL/GenBank/DDBJ whole genome shotgun (WGS) entry which is preliminary data.</text>
</comment>
<name>A0A023BAF3_GRENI</name>
<feature type="transmembrane region" description="Helical" evidence="1">
    <location>
        <begin position="204"/>
        <end position="224"/>
    </location>
</feature>
<feature type="transmembrane region" description="Helical" evidence="1">
    <location>
        <begin position="236"/>
        <end position="266"/>
    </location>
</feature>
<organism evidence="2 3">
    <name type="scientific">Gregarina niphandrodes</name>
    <name type="common">Septate eugregarine</name>
    <dbReference type="NCBI Taxonomy" id="110365"/>
    <lineage>
        <taxon>Eukaryota</taxon>
        <taxon>Sar</taxon>
        <taxon>Alveolata</taxon>
        <taxon>Apicomplexa</taxon>
        <taxon>Conoidasida</taxon>
        <taxon>Gregarinasina</taxon>
        <taxon>Eugregarinorida</taxon>
        <taxon>Gregarinidae</taxon>
        <taxon>Gregarina</taxon>
    </lineage>
</organism>
<dbReference type="EMBL" id="AFNH02000306">
    <property type="protein sequence ID" value="EZG78194.1"/>
    <property type="molecule type" value="Genomic_DNA"/>
</dbReference>
<reference evidence="2" key="1">
    <citation type="submission" date="2013-12" db="EMBL/GenBank/DDBJ databases">
        <authorList>
            <person name="Omoto C.K."/>
            <person name="Sibley D."/>
            <person name="Venepally P."/>
            <person name="Hadjithomas M."/>
            <person name="Karamycheva S."/>
            <person name="Brunk B."/>
            <person name="Roos D."/>
            <person name="Caler E."/>
            <person name="Lorenzi H."/>
        </authorList>
    </citation>
    <scope>NUCLEOTIDE SEQUENCE</scope>
</reference>
<keyword evidence="1" id="KW-1133">Transmembrane helix</keyword>
<feature type="transmembrane region" description="Helical" evidence="1">
    <location>
        <begin position="286"/>
        <end position="307"/>
    </location>
</feature>
<evidence type="ECO:0000313" key="2">
    <source>
        <dbReference type="EMBL" id="EZG78194.1"/>
    </source>
</evidence>
<protein>
    <submittedName>
        <fullName evidence="2">Transmembrane protein</fullName>
    </submittedName>
</protein>
<dbReference type="Proteomes" id="UP000019763">
    <property type="component" value="Unassembled WGS sequence"/>
</dbReference>
<dbReference type="GeneID" id="22911536"/>
<dbReference type="VEuPathDB" id="CryptoDB:GNI_039940"/>
<feature type="transmembrane region" description="Helical" evidence="1">
    <location>
        <begin position="571"/>
        <end position="594"/>
    </location>
</feature>
<feature type="transmembrane region" description="Helical" evidence="1">
    <location>
        <begin position="20"/>
        <end position="42"/>
    </location>
</feature>
<evidence type="ECO:0000313" key="3">
    <source>
        <dbReference type="Proteomes" id="UP000019763"/>
    </source>
</evidence>
<accession>A0A023BAF3</accession>
<feature type="transmembrane region" description="Helical" evidence="1">
    <location>
        <begin position="509"/>
        <end position="534"/>
    </location>
</feature>
<keyword evidence="3" id="KW-1185">Reference proteome</keyword>
<feature type="transmembrane region" description="Helical" evidence="1">
    <location>
        <begin position="176"/>
        <end position="198"/>
    </location>
</feature>
<proteinExistence type="predicted"/>
<sequence>MGQSSTGAVNPAPRSMVRDLTWVSAFVIIVIWWIVIGGRHLFATIPKPAIDYLGFSCGYDQLHGNQFLYYPLKSTEHSLAKGLQALELEKPVCVMRCPTAADFNNGFAVDDVSPGLSGVYGDVMSKSRVYPTEQFSDFLCLPQDRSVGTYLTHALKLSNSKLRAWIFASSISSGGAYWLLVAVSCLSLLAGAGVNYVYLRDCKVLHLAAFGVVPTLTVLLIVCSNKVNLFQDYSRIIMASGVTMSSIMSVFIVAVASLVATMLVTYRARTSIGENVFKVYLSAAKSIPGLWVMPSCCAFLMIFVLLLSLRISSSVLLTTPGVGLIPFQRHLLETPHVESTYMQATHVDRNTKERLTYHGSQATFRRRLAEQPDSGDVATQLGKEIGKVVRDNEIQKPVTLPFKFTPSRDLFVHGPDDALLSPQNKLPPNHPGYRHPGYRHPDFRYQPLDGQNLDYQHLGVGDTDLHVVEGGPHRVGQKGVDDQLSIEDKSSMASGGVVLKTSWINVINLFAYLLWCILILEAIISVSNTFVAAWTTVWYYSPPDIGGERGVEMSAIRYASLTTLSSHLSNVIAISAINALLRPLTTVITLAMYIPAVHRWWVNSGSQENRIISPLYNLASCATTLTTAHSLIHGHQ</sequence>
<keyword evidence="1 2" id="KW-0812">Transmembrane</keyword>
<keyword evidence="1" id="KW-0472">Membrane</keyword>
<dbReference type="RefSeq" id="XP_011129414.1">
    <property type="nucleotide sequence ID" value="XM_011131112.1"/>
</dbReference>
<gene>
    <name evidence="2" type="ORF">GNI_039940</name>
</gene>
<dbReference type="AlphaFoldDB" id="A0A023BAF3"/>
<evidence type="ECO:0000256" key="1">
    <source>
        <dbReference type="SAM" id="Phobius"/>
    </source>
</evidence>